<dbReference type="AlphaFoldDB" id="W7U7E1"/>
<dbReference type="Pfam" id="PF06916">
    <property type="entry name" value="FAM210A-B_dom"/>
    <property type="match status" value="1"/>
</dbReference>
<comment type="caution">
    <text evidence="4">The sequence shown here is derived from an EMBL/GenBank/DDBJ whole genome shotgun (WGS) entry which is preliminary data.</text>
</comment>
<dbReference type="OrthoDB" id="426386at2759"/>
<keyword evidence="2" id="KW-1133">Transmembrane helix</keyword>
<evidence type="ECO:0000256" key="2">
    <source>
        <dbReference type="SAM" id="Phobius"/>
    </source>
</evidence>
<sequence length="277" mass="30099">MFRGQGGVVGLLRFSCAAPMRSPVCGLTWIRPTATLSSHEQSRLCFVSASPQRYLAFKTHIHADFGGPHARIRRADRLDALDDFYVTRRAPNLSLGLFHISHRLAGSNTRLGSGTSSGERSSSTTCNGRDIESKGNLRSQGEGGAAPAGMGTESTRPQEDVNKMGKLRLMVKRYGAVAVITYLGVYVVTLSALFAAVESGLTPFDYGLDSNWLVEKATHLLENYSWSEPLVETIQTNPHAGNFAVAWVLTKITEPLRMILTIAVVPRIARVLGRAPS</sequence>
<feature type="compositionally biased region" description="Low complexity" evidence="1">
    <location>
        <begin position="112"/>
        <end position="125"/>
    </location>
</feature>
<evidence type="ECO:0000259" key="3">
    <source>
        <dbReference type="Pfam" id="PF06916"/>
    </source>
</evidence>
<gene>
    <name evidence="4" type="ORF">Naga_100002g58</name>
</gene>
<feature type="domain" description="DUF1279" evidence="3">
    <location>
        <begin position="166"/>
        <end position="266"/>
    </location>
</feature>
<name>W7U7E1_9STRA</name>
<keyword evidence="2" id="KW-0812">Transmembrane</keyword>
<accession>W7U7E1</accession>
<keyword evidence="5" id="KW-1185">Reference proteome</keyword>
<organism evidence="4 5">
    <name type="scientific">Nannochloropsis gaditana</name>
    <dbReference type="NCBI Taxonomy" id="72520"/>
    <lineage>
        <taxon>Eukaryota</taxon>
        <taxon>Sar</taxon>
        <taxon>Stramenopiles</taxon>
        <taxon>Ochrophyta</taxon>
        <taxon>Eustigmatophyceae</taxon>
        <taxon>Eustigmatales</taxon>
        <taxon>Monodopsidaceae</taxon>
        <taxon>Nannochloropsis</taxon>
    </lineage>
</organism>
<evidence type="ECO:0000256" key="1">
    <source>
        <dbReference type="SAM" id="MobiDB-lite"/>
    </source>
</evidence>
<reference evidence="4 5" key="1">
    <citation type="journal article" date="2014" name="Mol. Plant">
        <title>Chromosome Scale Genome Assembly and Transcriptome Profiling of Nannochloropsis gaditana in Nitrogen Depletion.</title>
        <authorList>
            <person name="Corteggiani Carpinelli E."/>
            <person name="Telatin A."/>
            <person name="Vitulo N."/>
            <person name="Forcato C."/>
            <person name="D'Angelo M."/>
            <person name="Schiavon R."/>
            <person name="Vezzi A."/>
            <person name="Giacometti G.M."/>
            <person name="Morosinotto T."/>
            <person name="Valle G."/>
        </authorList>
    </citation>
    <scope>NUCLEOTIDE SEQUENCE [LARGE SCALE GENOMIC DNA]</scope>
    <source>
        <strain evidence="4 5">B-31</strain>
    </source>
</reference>
<dbReference type="PANTHER" id="PTHR21377">
    <property type="entry name" value="PROTEIN FAM210B, MITOCHONDRIAL"/>
    <property type="match status" value="1"/>
</dbReference>
<dbReference type="Proteomes" id="UP000019335">
    <property type="component" value="Chromosome 4"/>
</dbReference>
<dbReference type="InterPro" id="IPR009688">
    <property type="entry name" value="FAM210A/B-like_dom"/>
</dbReference>
<evidence type="ECO:0000313" key="5">
    <source>
        <dbReference type="Proteomes" id="UP000019335"/>
    </source>
</evidence>
<dbReference type="PANTHER" id="PTHR21377:SF18">
    <property type="entry name" value="DUF1279 DOMAIN-CONTAINING PROTEIN"/>
    <property type="match status" value="1"/>
</dbReference>
<feature type="transmembrane region" description="Helical" evidence="2">
    <location>
        <begin position="174"/>
        <end position="197"/>
    </location>
</feature>
<protein>
    <recommendedName>
        <fullName evidence="3">DUF1279 domain-containing protein</fullName>
    </recommendedName>
</protein>
<evidence type="ECO:0000313" key="4">
    <source>
        <dbReference type="EMBL" id="EWM28799.1"/>
    </source>
</evidence>
<dbReference type="InterPro" id="IPR045866">
    <property type="entry name" value="FAM210A/B-like"/>
</dbReference>
<dbReference type="EMBL" id="AZIL01000274">
    <property type="protein sequence ID" value="EWM28799.1"/>
    <property type="molecule type" value="Genomic_DNA"/>
</dbReference>
<proteinExistence type="predicted"/>
<feature type="region of interest" description="Disordered" evidence="1">
    <location>
        <begin position="109"/>
        <end position="159"/>
    </location>
</feature>
<keyword evidence="2" id="KW-0472">Membrane</keyword>
<dbReference type="GO" id="GO:0005739">
    <property type="term" value="C:mitochondrion"/>
    <property type="evidence" value="ECO:0007669"/>
    <property type="project" value="TreeGrafter"/>
</dbReference>